<feature type="active site" description="Proton acceptor" evidence="4">
    <location>
        <position position="419"/>
    </location>
</feature>
<gene>
    <name evidence="8" type="ORF">CJD38_00400</name>
</gene>
<dbReference type="Gene3D" id="3.40.47.10">
    <property type="match status" value="1"/>
</dbReference>
<organism evidence="8 9">
    <name type="scientific">Stenotrophobium rhamnosiphilum</name>
    <dbReference type="NCBI Taxonomy" id="2029166"/>
    <lineage>
        <taxon>Bacteria</taxon>
        <taxon>Pseudomonadati</taxon>
        <taxon>Pseudomonadota</taxon>
        <taxon>Gammaproteobacteria</taxon>
        <taxon>Nevskiales</taxon>
        <taxon>Nevskiaceae</taxon>
        <taxon>Stenotrophobium</taxon>
    </lineage>
</organism>
<dbReference type="PANTHER" id="PTHR42689">
    <property type="entry name" value="ACETYL-COA ACYLTRANSFERASE FADA2 (3-KETOACYL-COA THIOLASE) (BETA-KETOTHIOLASE)-RELATED"/>
    <property type="match status" value="1"/>
</dbReference>
<evidence type="ECO:0000259" key="7">
    <source>
        <dbReference type="Pfam" id="PF02803"/>
    </source>
</evidence>
<dbReference type="InterPro" id="IPR020616">
    <property type="entry name" value="Thiolase_N"/>
</dbReference>
<feature type="domain" description="Thiolase N-terminal" evidence="6">
    <location>
        <begin position="7"/>
        <end position="276"/>
    </location>
</feature>
<dbReference type="Pfam" id="PF00108">
    <property type="entry name" value="Thiolase_N"/>
    <property type="match status" value="1"/>
</dbReference>
<feature type="active site" description="Acyl-thioester intermediate" evidence="4">
    <location>
        <position position="91"/>
    </location>
</feature>
<keyword evidence="3 5" id="KW-0012">Acyltransferase</keyword>
<keyword evidence="2 5" id="KW-0808">Transferase</keyword>
<feature type="domain" description="Thiolase C-terminal" evidence="7">
    <location>
        <begin position="296"/>
        <end position="431"/>
    </location>
</feature>
<dbReference type="CDD" id="cd00751">
    <property type="entry name" value="thiolase"/>
    <property type="match status" value="1"/>
</dbReference>
<reference evidence="8 9" key="1">
    <citation type="submission" date="2018-04" db="EMBL/GenBank/DDBJ databases">
        <title>Novel species isolated from glacier.</title>
        <authorList>
            <person name="Liu Q."/>
            <person name="Xin Y.-H."/>
        </authorList>
    </citation>
    <scope>NUCLEOTIDE SEQUENCE [LARGE SCALE GENOMIC DNA]</scope>
    <source>
        <strain evidence="8 9">GT1R17</strain>
    </source>
</reference>
<evidence type="ECO:0000259" key="6">
    <source>
        <dbReference type="Pfam" id="PF00108"/>
    </source>
</evidence>
<dbReference type="NCBIfam" id="TIGR01930">
    <property type="entry name" value="AcCoA-C-Actrans"/>
    <property type="match status" value="1"/>
</dbReference>
<dbReference type="OrthoDB" id="1402717at2"/>
<dbReference type="PIRSF" id="PIRSF000429">
    <property type="entry name" value="Ac-CoA_Ac_transf"/>
    <property type="match status" value="1"/>
</dbReference>
<dbReference type="InterPro" id="IPR016039">
    <property type="entry name" value="Thiolase-like"/>
</dbReference>
<dbReference type="Proteomes" id="UP000244248">
    <property type="component" value="Unassembled WGS sequence"/>
</dbReference>
<dbReference type="InterPro" id="IPR020617">
    <property type="entry name" value="Thiolase_C"/>
</dbReference>
<evidence type="ECO:0000313" key="9">
    <source>
        <dbReference type="Proteomes" id="UP000244248"/>
    </source>
</evidence>
<sequence length="433" mass="45587">MKTSKRIAILGGQRIPFARQNTQYAEASNIEMLTAALRGVVDKFGLKGQRIGEVAAGAVLKHSRDANISREATLDSGLSAQTPAYDVQQACATSLETAIAVGNKIAAGQIEVGIAGGVDSSSDAPVSLQDSLRKLILKINRAKTNGEKFSLITQLRPSMFKPSVPNVNERRTGMSMGEHTELMVKQWGITREAQDELALASHLNAARAYKEGFYSDLLVPFKGLDRDNNLRADTTAEKLAKLKPAFDKTSGKGTLTAGNSTPLTDGAAALLLSSEEWAAANGHKPQAFLVDAETAAVDFFGPDAEGLLMAPAYAVPRLLARNGLTLQDFDYYEIHEAFAGQVLCTLAAWESDEFSRNKLGLNAALGKIDRSKLNVNGGSLGVGHPFAATGARVLAGAAKQLAAHRAKTGKSGRTLVSLCAAGGLGAVAILEGA</sequence>
<evidence type="ECO:0000256" key="1">
    <source>
        <dbReference type="ARBA" id="ARBA00010982"/>
    </source>
</evidence>
<evidence type="ECO:0000313" key="8">
    <source>
        <dbReference type="EMBL" id="PTU32621.1"/>
    </source>
</evidence>
<keyword evidence="9" id="KW-1185">Reference proteome</keyword>
<dbReference type="Pfam" id="PF02803">
    <property type="entry name" value="Thiolase_C"/>
    <property type="match status" value="1"/>
</dbReference>
<dbReference type="EMBL" id="QANS01000001">
    <property type="protein sequence ID" value="PTU32621.1"/>
    <property type="molecule type" value="Genomic_DNA"/>
</dbReference>
<protein>
    <submittedName>
        <fullName evidence="8">Acetyl-CoA C-acetyltransferase</fullName>
    </submittedName>
</protein>
<comment type="similarity">
    <text evidence="1 5">Belongs to the thiolase-like superfamily. Thiolase family.</text>
</comment>
<dbReference type="GO" id="GO:0005829">
    <property type="term" value="C:cytosol"/>
    <property type="evidence" value="ECO:0007669"/>
    <property type="project" value="TreeGrafter"/>
</dbReference>
<name>A0A2T5MJ64_9GAMM</name>
<comment type="caution">
    <text evidence="8">The sequence shown here is derived from an EMBL/GenBank/DDBJ whole genome shotgun (WGS) entry which is preliminary data.</text>
</comment>
<dbReference type="NCBIfam" id="NF006740">
    <property type="entry name" value="PRK09268.1"/>
    <property type="match status" value="1"/>
</dbReference>
<dbReference type="GO" id="GO:0003988">
    <property type="term" value="F:acetyl-CoA C-acyltransferase activity"/>
    <property type="evidence" value="ECO:0007669"/>
    <property type="project" value="UniProtKB-ARBA"/>
</dbReference>
<evidence type="ECO:0000256" key="4">
    <source>
        <dbReference type="PIRSR" id="PIRSR000429-1"/>
    </source>
</evidence>
<dbReference type="RefSeq" id="WP_107938330.1">
    <property type="nucleotide sequence ID" value="NZ_QANS01000001.1"/>
</dbReference>
<feature type="active site" description="Proton acceptor" evidence="4">
    <location>
        <position position="384"/>
    </location>
</feature>
<dbReference type="AlphaFoldDB" id="A0A2T5MJ64"/>
<evidence type="ECO:0000256" key="5">
    <source>
        <dbReference type="RuleBase" id="RU003557"/>
    </source>
</evidence>
<evidence type="ECO:0000256" key="2">
    <source>
        <dbReference type="ARBA" id="ARBA00022679"/>
    </source>
</evidence>
<dbReference type="InterPro" id="IPR002155">
    <property type="entry name" value="Thiolase"/>
</dbReference>
<dbReference type="SUPFAM" id="SSF53901">
    <property type="entry name" value="Thiolase-like"/>
    <property type="match status" value="2"/>
</dbReference>
<evidence type="ECO:0000256" key="3">
    <source>
        <dbReference type="ARBA" id="ARBA00023315"/>
    </source>
</evidence>
<dbReference type="PANTHER" id="PTHR42689:SF1">
    <property type="entry name" value="ACETYL-COA ACYLTRANSFERASE FADA2 (3-KETOACYL-COA THIOLASE) (BETA-KETOTHIOLASE)-RELATED"/>
    <property type="match status" value="1"/>
</dbReference>
<proteinExistence type="inferred from homology"/>
<dbReference type="InterPro" id="IPR050521">
    <property type="entry name" value="3-ketoacyl-CoA_Thiolase"/>
</dbReference>
<accession>A0A2T5MJ64</accession>